<dbReference type="PANTHER" id="PTHR12919:SF20">
    <property type="entry name" value="SMALL RIBOSOMAL SUBUNIT PROTEIN BS16M"/>
    <property type="match status" value="1"/>
</dbReference>
<dbReference type="EMBL" id="CP068073">
    <property type="protein sequence ID" value="QQS83240.1"/>
    <property type="molecule type" value="Genomic_DNA"/>
</dbReference>
<dbReference type="NCBIfam" id="TIGR00002">
    <property type="entry name" value="S16"/>
    <property type="match status" value="1"/>
</dbReference>
<dbReference type="InterPro" id="IPR000307">
    <property type="entry name" value="Ribosomal_bS16"/>
</dbReference>
<keyword evidence="7" id="KW-1185">Reference proteome</keyword>
<dbReference type="HAMAP" id="MF_00385">
    <property type="entry name" value="Ribosomal_bS16"/>
    <property type="match status" value="1"/>
</dbReference>
<organism evidence="5 6">
    <name type="scientific">Staphylococcus condimenti</name>
    <dbReference type="NCBI Taxonomy" id="70255"/>
    <lineage>
        <taxon>Bacteria</taxon>
        <taxon>Bacillati</taxon>
        <taxon>Bacillota</taxon>
        <taxon>Bacilli</taxon>
        <taxon>Bacillales</taxon>
        <taxon>Staphylococcaceae</taxon>
        <taxon>Staphylococcus</taxon>
    </lineage>
</organism>
<protein>
    <recommendedName>
        <fullName evidence="3">Small ribosomal subunit protein bS16</fullName>
    </recommendedName>
</protein>
<dbReference type="RefSeq" id="WP_047131262.1">
    <property type="nucleotide sequence ID" value="NZ_CP015114.1"/>
</dbReference>
<dbReference type="GO" id="GO:0015935">
    <property type="term" value="C:small ribosomal subunit"/>
    <property type="evidence" value="ECO:0007669"/>
    <property type="project" value="TreeGrafter"/>
</dbReference>
<accession>A0A143P8W4</accession>
<dbReference type="KEGG" id="scv:A4G25_03075"/>
<dbReference type="GO" id="GO:0005737">
    <property type="term" value="C:cytoplasm"/>
    <property type="evidence" value="ECO:0007669"/>
    <property type="project" value="UniProtKB-ARBA"/>
</dbReference>
<keyword evidence="1 3" id="KW-0689">Ribosomal protein</keyword>
<name>A0A143P8W4_9STAP</name>
<gene>
    <name evidence="3 4" type="primary">rpsP</name>
    <name evidence="5" type="ORF">EIG99_04940</name>
    <name evidence="4" type="ORF">I6J05_02645</name>
</gene>
<evidence type="ECO:0000256" key="3">
    <source>
        <dbReference type="HAMAP-Rule" id="MF_00385"/>
    </source>
</evidence>
<dbReference type="AlphaFoldDB" id="A0A143P8W4"/>
<dbReference type="Proteomes" id="UP000293854">
    <property type="component" value="Unassembled WGS sequence"/>
</dbReference>
<evidence type="ECO:0000313" key="4">
    <source>
        <dbReference type="EMBL" id="QQS83240.1"/>
    </source>
</evidence>
<dbReference type="SUPFAM" id="SSF54565">
    <property type="entry name" value="Ribosomal protein S16"/>
    <property type="match status" value="1"/>
</dbReference>
<dbReference type="InterPro" id="IPR023803">
    <property type="entry name" value="Ribosomal_bS16_dom_sf"/>
</dbReference>
<evidence type="ECO:0000313" key="7">
    <source>
        <dbReference type="Proteomes" id="UP000595942"/>
    </source>
</evidence>
<reference evidence="4 7" key="2">
    <citation type="submission" date="2021-01" db="EMBL/GenBank/DDBJ databases">
        <title>FDA dAtabase for Regulatory Grade micrObial Sequences (FDA-ARGOS): Supporting development and validation of Infectious Disease Dx tests.</title>
        <authorList>
            <person name="Sproer C."/>
            <person name="Gronow S."/>
            <person name="Severitt S."/>
            <person name="Schroder I."/>
            <person name="Tallon L."/>
            <person name="Sadzewicz L."/>
            <person name="Zhao X."/>
            <person name="Boylan J."/>
            <person name="Ott S."/>
            <person name="Bowen H."/>
            <person name="Vavikolanu K."/>
            <person name="Mehta A."/>
            <person name="Aluvathingal J."/>
            <person name="Nadendla S."/>
            <person name="Lowell S."/>
            <person name="Myers T."/>
            <person name="Yan Y."/>
            <person name="Sichtig H."/>
        </authorList>
    </citation>
    <scope>NUCLEOTIDE SEQUENCE [LARGE SCALE GENOMIC DNA]</scope>
    <source>
        <strain evidence="4 7">FDAARGOS_1148</strain>
    </source>
</reference>
<keyword evidence="2 3" id="KW-0687">Ribonucleoprotein</keyword>
<dbReference type="OrthoDB" id="9807878at2"/>
<dbReference type="Gene3D" id="3.30.1320.10">
    <property type="match status" value="1"/>
</dbReference>
<dbReference type="PANTHER" id="PTHR12919">
    <property type="entry name" value="30S RIBOSOMAL PROTEIN S16"/>
    <property type="match status" value="1"/>
</dbReference>
<evidence type="ECO:0000256" key="1">
    <source>
        <dbReference type="ARBA" id="ARBA00022980"/>
    </source>
</evidence>
<proteinExistence type="inferred from homology"/>
<dbReference type="Pfam" id="PF00886">
    <property type="entry name" value="Ribosomal_S16"/>
    <property type="match status" value="1"/>
</dbReference>
<evidence type="ECO:0000313" key="5">
    <source>
        <dbReference type="EMBL" id="RZI02904.1"/>
    </source>
</evidence>
<evidence type="ECO:0000313" key="6">
    <source>
        <dbReference type="Proteomes" id="UP000293854"/>
    </source>
</evidence>
<dbReference type="EMBL" id="RQTE01000083">
    <property type="protein sequence ID" value="RZI02904.1"/>
    <property type="molecule type" value="Genomic_DNA"/>
</dbReference>
<evidence type="ECO:0000256" key="2">
    <source>
        <dbReference type="ARBA" id="ARBA00023274"/>
    </source>
</evidence>
<dbReference type="FunFam" id="3.30.1320.10:FF:000002">
    <property type="entry name" value="30S ribosomal protein S16"/>
    <property type="match status" value="1"/>
</dbReference>
<dbReference type="GO" id="GO:0003735">
    <property type="term" value="F:structural constituent of ribosome"/>
    <property type="evidence" value="ECO:0007669"/>
    <property type="project" value="InterPro"/>
</dbReference>
<comment type="similarity">
    <text evidence="3">Belongs to the bacterial ribosomal protein bS16 family.</text>
</comment>
<sequence>MAVKIRLTRLGSKRNPFYRIVVADARSPRDGRIIEQIGTYNPVDNSGENKVTIDEELALKWLKDGAKPTDTVHNILSREGILKTFEEQRHSK</sequence>
<dbReference type="Proteomes" id="UP000595942">
    <property type="component" value="Chromosome"/>
</dbReference>
<reference evidence="5 6" key="1">
    <citation type="submission" date="2018-11" db="EMBL/GenBank/DDBJ databases">
        <title>Genomic profiling of Staphylococcus species from a Poultry farm system in KwaZulu-Natal, South Africa.</title>
        <authorList>
            <person name="Amoako D.G."/>
            <person name="Somboro A.M."/>
            <person name="Abia A.L.K."/>
            <person name="Bester L.A."/>
            <person name="Essack S.Y."/>
        </authorList>
    </citation>
    <scope>NUCLEOTIDE SEQUENCE [LARGE SCALE GENOMIC DNA]</scope>
    <source>
        <strain evidence="5 6">SA11</strain>
    </source>
</reference>
<dbReference type="GeneID" id="93726833"/>
<dbReference type="GO" id="GO:0006412">
    <property type="term" value="P:translation"/>
    <property type="evidence" value="ECO:0007669"/>
    <property type="project" value="UniProtKB-UniRule"/>
</dbReference>